<feature type="domain" description="UspA" evidence="2">
    <location>
        <begin position="148"/>
        <end position="268"/>
    </location>
</feature>
<comment type="similarity">
    <text evidence="1">Belongs to the universal stress protein A family.</text>
</comment>
<evidence type="ECO:0000256" key="1">
    <source>
        <dbReference type="ARBA" id="ARBA00008791"/>
    </source>
</evidence>
<reference evidence="3 4" key="1">
    <citation type="submission" date="2019-01" db="EMBL/GenBank/DDBJ databases">
        <authorList>
            <person name="Li J."/>
        </authorList>
    </citation>
    <scope>NUCLEOTIDE SEQUENCE [LARGE SCALE GENOMIC DNA]</scope>
    <source>
        <strain evidence="3 4">CGMCC 4.7180</strain>
    </source>
</reference>
<dbReference type="PRINTS" id="PR01438">
    <property type="entry name" value="UNVRSLSTRESS"/>
</dbReference>
<accession>A0A4Q2JGW1</accession>
<dbReference type="CDD" id="cd23659">
    <property type="entry name" value="USP_At3g01520-like"/>
    <property type="match status" value="1"/>
</dbReference>
<keyword evidence="4" id="KW-1185">Reference proteome</keyword>
<feature type="domain" description="UspA" evidence="2">
    <location>
        <begin position="2"/>
        <end position="98"/>
    </location>
</feature>
<gene>
    <name evidence="3" type="ORF">ESO86_10275</name>
</gene>
<protein>
    <submittedName>
        <fullName evidence="3">Universal stress protein</fullName>
    </submittedName>
</protein>
<dbReference type="Gene3D" id="3.40.50.620">
    <property type="entry name" value="HUPs"/>
    <property type="match status" value="2"/>
</dbReference>
<evidence type="ECO:0000313" key="4">
    <source>
        <dbReference type="Proteomes" id="UP000292881"/>
    </source>
</evidence>
<dbReference type="Pfam" id="PF00582">
    <property type="entry name" value="Usp"/>
    <property type="match status" value="2"/>
</dbReference>
<dbReference type="RefSeq" id="WP_129234809.1">
    <property type="nucleotide sequence ID" value="NZ_SDPL01000190.1"/>
</dbReference>
<dbReference type="AlphaFoldDB" id="A0A4Q2JGW1"/>
<comment type="caution">
    <text evidence="3">The sequence shown here is derived from an EMBL/GenBank/DDBJ whole genome shotgun (WGS) entry which is preliminary data.</text>
</comment>
<sequence length="278" mass="29622">MHETTVVGWDGSETAETALAWAIRRAERQPEGARSLELLRTVDPNSIAGDDRETAELVRVAETEAAAAVARVRSEHPSLDVAFEVLRDEPGDALCDRTGDDRLVVVGAENGRTDEFWHSSRLGVRLCGMAGGPVAVIPTGDVRPRSGVLVAVDHGPAARDLCRFAAAYAVSVGEALHAMHVGSRSHTVGDDVEELEEALAPARHEHPDLEIVTHVESGPVAAMLLRRAQDHDTVIVGSRRLGPVRRLFLGSVSHAVVTNARCPTIVVPPTHGSRSPAG</sequence>
<dbReference type="EMBL" id="SDPL01000190">
    <property type="protein sequence ID" value="RXZ46922.1"/>
    <property type="molecule type" value="Genomic_DNA"/>
</dbReference>
<dbReference type="PANTHER" id="PTHR46268:SF6">
    <property type="entry name" value="UNIVERSAL STRESS PROTEIN UP12"/>
    <property type="match status" value="1"/>
</dbReference>
<dbReference type="InterPro" id="IPR006016">
    <property type="entry name" value="UspA"/>
</dbReference>
<organism evidence="3 4">
    <name type="scientific">Agromyces binzhouensis</name>
    <dbReference type="NCBI Taxonomy" id="1817495"/>
    <lineage>
        <taxon>Bacteria</taxon>
        <taxon>Bacillati</taxon>
        <taxon>Actinomycetota</taxon>
        <taxon>Actinomycetes</taxon>
        <taxon>Micrococcales</taxon>
        <taxon>Microbacteriaceae</taxon>
        <taxon>Agromyces</taxon>
    </lineage>
</organism>
<dbReference type="SUPFAM" id="SSF52402">
    <property type="entry name" value="Adenine nucleotide alpha hydrolases-like"/>
    <property type="match status" value="2"/>
</dbReference>
<evidence type="ECO:0000313" key="3">
    <source>
        <dbReference type="EMBL" id="RXZ46922.1"/>
    </source>
</evidence>
<proteinExistence type="inferred from homology"/>
<evidence type="ECO:0000259" key="2">
    <source>
        <dbReference type="Pfam" id="PF00582"/>
    </source>
</evidence>
<dbReference type="InterPro" id="IPR014729">
    <property type="entry name" value="Rossmann-like_a/b/a_fold"/>
</dbReference>
<dbReference type="Proteomes" id="UP000292881">
    <property type="component" value="Unassembled WGS sequence"/>
</dbReference>
<name>A0A4Q2JGW1_9MICO</name>
<dbReference type="InterPro" id="IPR006015">
    <property type="entry name" value="Universal_stress_UspA"/>
</dbReference>
<dbReference type="PANTHER" id="PTHR46268">
    <property type="entry name" value="STRESS RESPONSE PROTEIN NHAX"/>
    <property type="match status" value="1"/>
</dbReference>
<dbReference type="OrthoDB" id="9772177at2"/>